<dbReference type="InterPro" id="IPR011610">
    <property type="entry name" value="SAM_mthyl_Trfase_ML2640-like"/>
</dbReference>
<reference evidence="8" key="1">
    <citation type="journal article" date="2019" name="Int. J. Syst. Evol. Microbiol.">
        <title>The Global Catalogue of Microorganisms (GCM) 10K type strain sequencing project: providing services to taxonomists for standard genome sequencing and annotation.</title>
        <authorList>
            <consortium name="The Broad Institute Genomics Platform"/>
            <consortium name="The Broad Institute Genome Sequencing Center for Infectious Disease"/>
            <person name="Wu L."/>
            <person name="Ma J."/>
        </authorList>
    </citation>
    <scope>NUCLEOTIDE SEQUENCE [LARGE SCALE GENOMIC DNA]</scope>
    <source>
        <strain evidence="8">JCM 17986</strain>
    </source>
</reference>
<dbReference type="InterPro" id="IPR029063">
    <property type="entry name" value="SAM-dependent_MTases_sf"/>
</dbReference>
<dbReference type="Pfam" id="PF04072">
    <property type="entry name" value="LCM"/>
    <property type="match status" value="1"/>
</dbReference>
<dbReference type="EMBL" id="BAABHS010000010">
    <property type="protein sequence ID" value="GAA4964922.1"/>
    <property type="molecule type" value="Genomic_DNA"/>
</dbReference>
<evidence type="ECO:0000313" key="7">
    <source>
        <dbReference type="EMBL" id="GAA4964922.1"/>
    </source>
</evidence>
<dbReference type="Gene3D" id="3.40.50.150">
    <property type="entry name" value="Vaccinia Virus protein VP39"/>
    <property type="match status" value="1"/>
</dbReference>
<evidence type="ECO:0000256" key="5">
    <source>
        <dbReference type="ARBA" id="ARBA00022691"/>
    </source>
</evidence>
<evidence type="ECO:0000256" key="2">
    <source>
        <dbReference type="ARBA" id="ARBA00008138"/>
    </source>
</evidence>
<proteinExistence type="inferred from homology"/>
<name>A0ABP9H9Q1_9ACTN</name>
<comment type="function">
    <text evidence="1 6">Exhibits S-adenosyl-L-methionine-dependent methyltransferase activity.</text>
</comment>
<dbReference type="PANTHER" id="PTHR43619:SF2">
    <property type="entry name" value="S-ADENOSYL-L-METHIONINE-DEPENDENT METHYLTRANSFERASES SUPERFAMILY PROTEIN"/>
    <property type="match status" value="1"/>
</dbReference>
<dbReference type="InterPro" id="IPR007213">
    <property type="entry name" value="Ppm1/Ppm2/Tcmp"/>
</dbReference>
<evidence type="ECO:0000256" key="4">
    <source>
        <dbReference type="ARBA" id="ARBA00022679"/>
    </source>
</evidence>
<evidence type="ECO:0000256" key="1">
    <source>
        <dbReference type="ARBA" id="ARBA00003907"/>
    </source>
</evidence>
<keyword evidence="3 6" id="KW-0489">Methyltransferase</keyword>
<evidence type="ECO:0000313" key="8">
    <source>
        <dbReference type="Proteomes" id="UP001500466"/>
    </source>
</evidence>
<evidence type="ECO:0000256" key="3">
    <source>
        <dbReference type="ARBA" id="ARBA00022603"/>
    </source>
</evidence>
<organism evidence="7 8">
    <name type="scientific">Yinghuangia aomiensis</name>
    <dbReference type="NCBI Taxonomy" id="676205"/>
    <lineage>
        <taxon>Bacteria</taxon>
        <taxon>Bacillati</taxon>
        <taxon>Actinomycetota</taxon>
        <taxon>Actinomycetes</taxon>
        <taxon>Kitasatosporales</taxon>
        <taxon>Streptomycetaceae</taxon>
        <taxon>Yinghuangia</taxon>
    </lineage>
</organism>
<gene>
    <name evidence="7" type="ORF">GCM10023205_31390</name>
</gene>
<dbReference type="NCBIfam" id="TIGR00027">
    <property type="entry name" value="mthyl_TIGR00027"/>
    <property type="match status" value="1"/>
</dbReference>
<comment type="similarity">
    <text evidence="2 6">Belongs to the UPF0677 family.</text>
</comment>
<sequence>MAVVRDDEHRRADAYLRDPYAQLLRTGAAEEQVAYQIGLGAPVGVVVGRGRFGDAAVERGVAAGVRQLVLLGAGSDTRCWRLALPSDLTAYEVDLPGQLAVKESAFKAAGLGPSAPRRRVDADLRGDWAAALAAAGHDAGSPTVWIAEGLFYYLDRGDSIELLSEIGRLSAAGSRVVFDVPHPAFARDPAKSAFLAYMTESGCPWLGFAEHPDVLLPLGAWRLDAYLPPDLVAGRCPWLPPLPQRLADSHRWVWYAHARR</sequence>
<comment type="caution">
    <text evidence="7">The sequence shown here is derived from an EMBL/GenBank/DDBJ whole genome shotgun (WGS) entry which is preliminary data.</text>
</comment>
<dbReference type="SUPFAM" id="SSF53335">
    <property type="entry name" value="S-adenosyl-L-methionine-dependent methyltransferases"/>
    <property type="match status" value="1"/>
</dbReference>
<protein>
    <recommendedName>
        <fullName evidence="6">S-adenosyl-L-methionine-dependent methyltransferase</fullName>
        <ecNumber evidence="6">2.1.1.-</ecNumber>
    </recommendedName>
</protein>
<accession>A0ABP9H9Q1</accession>
<keyword evidence="4" id="KW-0808">Transferase</keyword>
<dbReference type="Proteomes" id="UP001500466">
    <property type="component" value="Unassembled WGS sequence"/>
</dbReference>
<dbReference type="PANTHER" id="PTHR43619">
    <property type="entry name" value="S-ADENOSYL-L-METHIONINE-DEPENDENT METHYLTRANSFERASE YKTD-RELATED"/>
    <property type="match status" value="1"/>
</dbReference>
<keyword evidence="8" id="KW-1185">Reference proteome</keyword>
<keyword evidence="5 6" id="KW-0949">S-adenosyl-L-methionine</keyword>
<dbReference type="EC" id="2.1.1.-" evidence="6"/>
<evidence type="ECO:0000256" key="6">
    <source>
        <dbReference type="RuleBase" id="RU362030"/>
    </source>
</evidence>